<protein>
    <recommendedName>
        <fullName evidence="5">RING-type E3 ubiquitin transferase</fullName>
    </recommendedName>
</protein>
<dbReference type="EMBL" id="CAUYUJ010007313">
    <property type="protein sequence ID" value="CAK0820288.1"/>
    <property type="molecule type" value="Genomic_DNA"/>
</dbReference>
<evidence type="ECO:0008006" key="5">
    <source>
        <dbReference type="Google" id="ProtNLM"/>
    </source>
</evidence>
<feature type="region of interest" description="Disordered" evidence="2">
    <location>
        <begin position="1"/>
        <end position="21"/>
    </location>
</feature>
<sequence length="261" mass="29225">RLNEALHKLNKAESQSGQEQAEIQRVRSVHEREKQLLVEAQEEISIELATVRRVVSTREVQIEALKKEVEVMGATSKTREKELEAEVQKLKDKIRKLSGEMEQAVILARHMRETALKVKRDASKSVSPEKFSQLVAQLEDMKDKLDVASKDNDHLRQDRCWLQDKLDRNQRRLELERQFLPLVHAARGPLGAKEIPAKRDREDPAKRDRESLEERVSPARGGGGAERSLPASRSLPALAAGGNRGGVPLGAHTCSPLGGSH</sequence>
<dbReference type="Proteomes" id="UP001189429">
    <property type="component" value="Unassembled WGS sequence"/>
</dbReference>
<feature type="region of interest" description="Disordered" evidence="2">
    <location>
        <begin position="191"/>
        <end position="261"/>
    </location>
</feature>
<feature type="compositionally biased region" description="Basic and acidic residues" evidence="2">
    <location>
        <begin position="195"/>
        <end position="217"/>
    </location>
</feature>
<proteinExistence type="predicted"/>
<accession>A0ABN9RTJ7</accession>
<evidence type="ECO:0000256" key="2">
    <source>
        <dbReference type="SAM" id="MobiDB-lite"/>
    </source>
</evidence>
<evidence type="ECO:0000313" key="4">
    <source>
        <dbReference type="Proteomes" id="UP001189429"/>
    </source>
</evidence>
<comment type="caution">
    <text evidence="3">The sequence shown here is derived from an EMBL/GenBank/DDBJ whole genome shotgun (WGS) entry which is preliminary data.</text>
</comment>
<feature type="compositionally biased region" description="Polar residues" evidence="2">
    <location>
        <begin position="12"/>
        <end position="21"/>
    </location>
</feature>
<feature type="compositionally biased region" description="Basic and acidic residues" evidence="2">
    <location>
        <begin position="1"/>
        <end position="11"/>
    </location>
</feature>
<feature type="coiled-coil region" evidence="1">
    <location>
        <begin position="131"/>
        <end position="158"/>
    </location>
</feature>
<feature type="compositionally biased region" description="Low complexity" evidence="2">
    <location>
        <begin position="227"/>
        <end position="240"/>
    </location>
</feature>
<evidence type="ECO:0000256" key="1">
    <source>
        <dbReference type="SAM" id="Coils"/>
    </source>
</evidence>
<feature type="non-terminal residue" evidence="3">
    <location>
        <position position="1"/>
    </location>
</feature>
<feature type="coiled-coil region" evidence="1">
    <location>
        <begin position="80"/>
        <end position="107"/>
    </location>
</feature>
<keyword evidence="4" id="KW-1185">Reference proteome</keyword>
<keyword evidence="1" id="KW-0175">Coiled coil</keyword>
<gene>
    <name evidence="3" type="ORF">PCOR1329_LOCUS22036</name>
</gene>
<reference evidence="3" key="1">
    <citation type="submission" date="2023-10" db="EMBL/GenBank/DDBJ databases">
        <authorList>
            <person name="Chen Y."/>
            <person name="Shah S."/>
            <person name="Dougan E. K."/>
            <person name="Thang M."/>
            <person name="Chan C."/>
        </authorList>
    </citation>
    <scope>NUCLEOTIDE SEQUENCE [LARGE SCALE GENOMIC DNA]</scope>
</reference>
<evidence type="ECO:0000313" key="3">
    <source>
        <dbReference type="EMBL" id="CAK0820288.1"/>
    </source>
</evidence>
<organism evidence="3 4">
    <name type="scientific">Prorocentrum cordatum</name>
    <dbReference type="NCBI Taxonomy" id="2364126"/>
    <lineage>
        <taxon>Eukaryota</taxon>
        <taxon>Sar</taxon>
        <taxon>Alveolata</taxon>
        <taxon>Dinophyceae</taxon>
        <taxon>Prorocentrales</taxon>
        <taxon>Prorocentraceae</taxon>
        <taxon>Prorocentrum</taxon>
    </lineage>
</organism>
<name>A0ABN9RTJ7_9DINO</name>